<organism evidence="2 3">
    <name type="scientific">Thioclava kandeliae</name>
    <dbReference type="NCBI Taxonomy" id="3070818"/>
    <lineage>
        <taxon>Bacteria</taxon>
        <taxon>Pseudomonadati</taxon>
        <taxon>Pseudomonadota</taxon>
        <taxon>Alphaproteobacteria</taxon>
        <taxon>Rhodobacterales</taxon>
        <taxon>Paracoccaceae</taxon>
        <taxon>Thioclava</taxon>
    </lineage>
</organism>
<dbReference type="EMBL" id="JAYWLC010000004">
    <property type="protein sequence ID" value="MER5171574.1"/>
    <property type="molecule type" value="Genomic_DNA"/>
</dbReference>
<evidence type="ECO:0000313" key="3">
    <source>
        <dbReference type="Proteomes" id="UP001438953"/>
    </source>
</evidence>
<evidence type="ECO:0000313" key="2">
    <source>
        <dbReference type="EMBL" id="MER5171574.1"/>
    </source>
</evidence>
<proteinExistence type="predicted"/>
<reference evidence="2 3" key="1">
    <citation type="submission" date="2024-01" db="EMBL/GenBank/DDBJ databases">
        <authorList>
            <person name="Deng Y."/>
            <person name="Su J."/>
        </authorList>
    </citation>
    <scope>NUCLEOTIDE SEQUENCE [LARGE SCALE GENOMIC DNA]</scope>
    <source>
        <strain evidence="2 3">CPCC 100088</strain>
    </source>
</reference>
<feature type="transmembrane region" description="Helical" evidence="1">
    <location>
        <begin position="12"/>
        <end position="30"/>
    </location>
</feature>
<keyword evidence="3" id="KW-1185">Reference proteome</keyword>
<dbReference type="RefSeq" id="WP_350935994.1">
    <property type="nucleotide sequence ID" value="NZ_JAYWLC010000004.1"/>
</dbReference>
<keyword evidence="1" id="KW-0472">Membrane</keyword>
<comment type="caution">
    <text evidence="2">The sequence shown here is derived from an EMBL/GenBank/DDBJ whole genome shotgun (WGS) entry which is preliminary data.</text>
</comment>
<keyword evidence="1" id="KW-1133">Transmembrane helix</keyword>
<sequence>MLDALMAALAPYIMQLLALAVTALVGWIAAEVKKRFGVEIEAKHREALHSALMTGAQLALSRLGAAAGTTALTQAAVAYAKTSVPDAIAKLGPSAAVLQDLAEAKVSGQSGLIK</sequence>
<dbReference type="Proteomes" id="UP001438953">
    <property type="component" value="Unassembled WGS sequence"/>
</dbReference>
<gene>
    <name evidence="2" type="ORF">VSX56_07275</name>
</gene>
<reference evidence="2 3" key="2">
    <citation type="submission" date="2024-06" db="EMBL/GenBank/DDBJ databases">
        <title>Thioclava kandeliae sp. nov. from a rhizosphere soil sample of Kandelia candel in a mangrove.</title>
        <authorList>
            <person name="Mu T."/>
        </authorList>
    </citation>
    <scope>NUCLEOTIDE SEQUENCE [LARGE SCALE GENOMIC DNA]</scope>
    <source>
        <strain evidence="2 3">CPCC 100088</strain>
    </source>
</reference>
<accession>A0ABV1SFB5</accession>
<protein>
    <submittedName>
        <fullName evidence="2">Uncharacterized protein</fullName>
    </submittedName>
</protein>
<name>A0ABV1SFB5_9RHOB</name>
<keyword evidence="1" id="KW-0812">Transmembrane</keyword>
<evidence type="ECO:0000256" key="1">
    <source>
        <dbReference type="SAM" id="Phobius"/>
    </source>
</evidence>